<dbReference type="OrthoDB" id="5106393at2759"/>
<dbReference type="Proteomes" id="UP000722485">
    <property type="component" value="Unassembled WGS sequence"/>
</dbReference>
<accession>A0A9P5H2M5</accession>
<evidence type="ECO:0000313" key="1">
    <source>
        <dbReference type="EMBL" id="KAF7544170.1"/>
    </source>
</evidence>
<dbReference type="AlphaFoldDB" id="A0A9P5H2M5"/>
<sequence length="292" mass="31697">MNSGGVRKNKPVRAAKKSKLESKWDAEHLKLFKMSGQVAATGNPSVFELFGSGSSPGEHYFVVPVSEALRHHTRERLRYPLGQPGLGGLVHLRGVSIQMDISHQGPMEAFAVCVPVPPGVNMPKVGMLDGSGFPNATGANPVMEKGGDHLVFRWGHIDYDGAVGASCSTAFTKYVDSHAAFDAPLNQGVLPKGDARTGNSKMVHSGRANWDLHQQPVDGAGVPTAYVNETCRSFWNLNKQVSISDVKGERYVIICGIRYKAEMTSAIWGTTQSTMMGWMENLQVTYYTGEKT</sequence>
<dbReference type="EMBL" id="JAANBB010000318">
    <property type="protein sequence ID" value="KAF7544170.1"/>
    <property type="molecule type" value="Genomic_DNA"/>
</dbReference>
<keyword evidence="2" id="KW-1185">Reference proteome</keyword>
<reference evidence="1" key="1">
    <citation type="submission" date="2020-03" db="EMBL/GenBank/DDBJ databases">
        <title>Draft Genome Sequence of Cylindrodendrum hubeiense.</title>
        <authorList>
            <person name="Buettner E."/>
            <person name="Kellner H."/>
        </authorList>
    </citation>
    <scope>NUCLEOTIDE SEQUENCE</scope>
    <source>
        <strain evidence="1">IHI 201604</strain>
    </source>
</reference>
<proteinExistence type="predicted"/>
<evidence type="ECO:0000313" key="2">
    <source>
        <dbReference type="Proteomes" id="UP000722485"/>
    </source>
</evidence>
<gene>
    <name evidence="1" type="ORF">G7Z17_g10166</name>
</gene>
<protein>
    <submittedName>
        <fullName evidence="1">Uncharacterized protein</fullName>
    </submittedName>
</protein>
<comment type="caution">
    <text evidence="1">The sequence shown here is derived from an EMBL/GenBank/DDBJ whole genome shotgun (WGS) entry which is preliminary data.</text>
</comment>
<name>A0A9P5H2M5_9HYPO</name>
<organism evidence="1 2">
    <name type="scientific">Cylindrodendrum hubeiense</name>
    <dbReference type="NCBI Taxonomy" id="595255"/>
    <lineage>
        <taxon>Eukaryota</taxon>
        <taxon>Fungi</taxon>
        <taxon>Dikarya</taxon>
        <taxon>Ascomycota</taxon>
        <taxon>Pezizomycotina</taxon>
        <taxon>Sordariomycetes</taxon>
        <taxon>Hypocreomycetidae</taxon>
        <taxon>Hypocreales</taxon>
        <taxon>Nectriaceae</taxon>
        <taxon>Cylindrodendrum</taxon>
    </lineage>
</organism>